<dbReference type="PANTHER" id="PTHR43537">
    <property type="entry name" value="TRANSCRIPTIONAL REGULATOR, GNTR FAMILY"/>
    <property type="match status" value="1"/>
</dbReference>
<evidence type="ECO:0000313" key="6">
    <source>
        <dbReference type="Proteomes" id="UP001304769"/>
    </source>
</evidence>
<dbReference type="PROSITE" id="PS50949">
    <property type="entry name" value="HTH_GNTR"/>
    <property type="match status" value="1"/>
</dbReference>
<gene>
    <name evidence="5" type="ORF">SPF06_10375</name>
</gene>
<reference evidence="5 6" key="1">
    <citation type="submission" date="2023-12" db="EMBL/GenBank/DDBJ databases">
        <title>Sinomonas terricola sp. nov, isolated from litchi orchard soil in Guangdong, PR China.</title>
        <authorList>
            <person name="Jiaxin W."/>
            <person name="Yang Z."/>
            <person name="Honghui Z."/>
        </authorList>
    </citation>
    <scope>NUCLEOTIDE SEQUENCE [LARGE SCALE GENOMIC DNA]</scope>
    <source>
        <strain evidence="5 6">JGH33</strain>
    </source>
</reference>
<dbReference type="SMART" id="SM00345">
    <property type="entry name" value="HTH_GNTR"/>
    <property type="match status" value="1"/>
</dbReference>
<dbReference type="Pfam" id="PF07729">
    <property type="entry name" value="FCD"/>
    <property type="match status" value="1"/>
</dbReference>
<dbReference type="SUPFAM" id="SSF48008">
    <property type="entry name" value="GntR ligand-binding domain-like"/>
    <property type="match status" value="1"/>
</dbReference>
<dbReference type="EMBL" id="JAYGGQ010000006">
    <property type="protein sequence ID" value="MEA5455125.1"/>
    <property type="molecule type" value="Genomic_DNA"/>
</dbReference>
<dbReference type="Gene3D" id="1.10.10.10">
    <property type="entry name" value="Winged helix-like DNA-binding domain superfamily/Winged helix DNA-binding domain"/>
    <property type="match status" value="1"/>
</dbReference>
<keyword evidence="2" id="KW-0238">DNA-binding</keyword>
<dbReference type="PANTHER" id="PTHR43537:SF45">
    <property type="entry name" value="GNTR FAMILY REGULATORY PROTEIN"/>
    <property type="match status" value="1"/>
</dbReference>
<dbReference type="InterPro" id="IPR000524">
    <property type="entry name" value="Tscrpt_reg_HTH_GntR"/>
</dbReference>
<comment type="caution">
    <text evidence="5">The sequence shown here is derived from an EMBL/GenBank/DDBJ whole genome shotgun (WGS) entry which is preliminary data.</text>
</comment>
<evidence type="ECO:0000313" key="5">
    <source>
        <dbReference type="EMBL" id="MEA5455125.1"/>
    </source>
</evidence>
<sequence length="223" mass="24166">MLQPIVQESTPSLIAAQLRGHIAEGALPPGAQLVEADIARELGVSRGPIREAIQRLTQEGLLVSIRNRGVFVAEFDDEDIRDIYEARTAVEKAAAGILADGDGARAGAELLRQVERMDAARAAGDDTAVSEADIAFHEKLVEMAASPRLSKMHATLLTETRMCLNRLQGRYDDESVRVEEHRGIAEAIRDGKRDLVMDRLDAHKDDAIARLLPIQGANSTAAS</sequence>
<feature type="domain" description="HTH gntR-type" evidence="4">
    <location>
        <begin position="8"/>
        <end position="75"/>
    </location>
</feature>
<evidence type="ECO:0000259" key="4">
    <source>
        <dbReference type="PROSITE" id="PS50949"/>
    </source>
</evidence>
<evidence type="ECO:0000256" key="3">
    <source>
        <dbReference type="ARBA" id="ARBA00023163"/>
    </source>
</evidence>
<dbReference type="InterPro" id="IPR008920">
    <property type="entry name" value="TF_FadR/GntR_C"/>
</dbReference>
<dbReference type="SUPFAM" id="SSF46785">
    <property type="entry name" value="Winged helix' DNA-binding domain"/>
    <property type="match status" value="1"/>
</dbReference>
<dbReference type="InterPro" id="IPR036388">
    <property type="entry name" value="WH-like_DNA-bd_sf"/>
</dbReference>
<dbReference type="Gene3D" id="1.20.120.530">
    <property type="entry name" value="GntR ligand-binding domain-like"/>
    <property type="match status" value="1"/>
</dbReference>
<dbReference type="RefSeq" id="WP_323278978.1">
    <property type="nucleotide sequence ID" value="NZ_JAYGGQ010000006.1"/>
</dbReference>
<dbReference type="InterPro" id="IPR036390">
    <property type="entry name" value="WH_DNA-bd_sf"/>
</dbReference>
<keyword evidence="3" id="KW-0804">Transcription</keyword>
<dbReference type="Proteomes" id="UP001304769">
    <property type="component" value="Unassembled WGS sequence"/>
</dbReference>
<dbReference type="SMART" id="SM00895">
    <property type="entry name" value="FCD"/>
    <property type="match status" value="1"/>
</dbReference>
<dbReference type="Pfam" id="PF00392">
    <property type="entry name" value="GntR"/>
    <property type="match status" value="1"/>
</dbReference>
<dbReference type="CDD" id="cd07377">
    <property type="entry name" value="WHTH_GntR"/>
    <property type="match status" value="1"/>
</dbReference>
<name>A0ABU5T644_9MICC</name>
<keyword evidence="6" id="KW-1185">Reference proteome</keyword>
<keyword evidence="1" id="KW-0805">Transcription regulation</keyword>
<evidence type="ECO:0000256" key="1">
    <source>
        <dbReference type="ARBA" id="ARBA00023015"/>
    </source>
</evidence>
<protein>
    <submittedName>
        <fullName evidence="5">GntR family transcriptional regulator</fullName>
    </submittedName>
</protein>
<accession>A0ABU5T644</accession>
<dbReference type="PRINTS" id="PR00035">
    <property type="entry name" value="HTHGNTR"/>
</dbReference>
<dbReference type="InterPro" id="IPR011711">
    <property type="entry name" value="GntR_C"/>
</dbReference>
<organism evidence="5 6">
    <name type="scientific">Sinomonas terricola</name>
    <dbReference type="NCBI Taxonomy" id="3110330"/>
    <lineage>
        <taxon>Bacteria</taxon>
        <taxon>Bacillati</taxon>
        <taxon>Actinomycetota</taxon>
        <taxon>Actinomycetes</taxon>
        <taxon>Micrococcales</taxon>
        <taxon>Micrococcaceae</taxon>
        <taxon>Sinomonas</taxon>
    </lineage>
</organism>
<proteinExistence type="predicted"/>
<evidence type="ECO:0000256" key="2">
    <source>
        <dbReference type="ARBA" id="ARBA00023125"/>
    </source>
</evidence>